<accession>A0A7D5QYR6</accession>
<keyword evidence="2" id="KW-0812">Transmembrane</keyword>
<feature type="transmembrane region" description="Helical" evidence="2">
    <location>
        <begin position="256"/>
        <end position="277"/>
    </location>
</feature>
<dbReference type="Gene3D" id="2.70.170.10">
    <property type="entry name" value="Neurotransmitter-gated ion-channel ligand-binding domain"/>
    <property type="match status" value="1"/>
</dbReference>
<feature type="transmembrane region" description="Helical" evidence="2">
    <location>
        <begin position="326"/>
        <end position="345"/>
    </location>
</feature>
<dbReference type="Proteomes" id="UP000509771">
    <property type="component" value="Chromosome"/>
</dbReference>
<reference evidence="3 4" key="1">
    <citation type="submission" date="2018-02" db="EMBL/GenBank/DDBJ databases">
        <title>Complete genome of Nitrosopumilus cobalaminigenes HCA1.</title>
        <authorList>
            <person name="Qin W."/>
            <person name="Zheng Y."/>
            <person name="Stahl D.A."/>
        </authorList>
    </citation>
    <scope>NUCLEOTIDE SEQUENCE [LARGE SCALE GENOMIC DNA]</scope>
    <source>
        <strain evidence="3 4">HCA1</strain>
    </source>
</reference>
<dbReference type="InterPro" id="IPR036734">
    <property type="entry name" value="Neur_chan_lig-bd_sf"/>
</dbReference>
<dbReference type="KEGG" id="ncl:C5F47_03440"/>
<gene>
    <name evidence="3" type="ORF">C5F47_03440</name>
</gene>
<organism evidence="3 4">
    <name type="scientific">Nitrosopumilus cobalaminigenes</name>
    <dbReference type="NCBI Taxonomy" id="1470066"/>
    <lineage>
        <taxon>Archaea</taxon>
        <taxon>Nitrososphaerota</taxon>
        <taxon>Nitrososphaeria</taxon>
        <taxon>Nitrosopumilales</taxon>
        <taxon>Nitrosopumilaceae</taxon>
        <taxon>Nitrosopumilus</taxon>
    </lineage>
</organism>
<feature type="transmembrane region" description="Helical" evidence="2">
    <location>
        <begin position="289"/>
        <end position="306"/>
    </location>
</feature>
<sequence length="348" mass="39782">MLIFLVVMLIFPFYLNPVFSSTAIHTESEKCFEYAKNRNPESTPHKHSIDIQLVRIGNVDTKSGAFDADFWIWITPLDNDVLSFQNMILSSEKKPLPPSSWLDFPNAGNIKFSSVKFTESRNEILFRVTGTFYSQFDLKNFPFEVLKMNIYAESVDRNIFDFVFVEGENSIIETAIMSDIYVDNPLATITVHNYDDYDSEYAQSELISLSDTFCRFTATYVEENNSAVIKYLLPLFLITALGLMPLWMGKEYATRVVLSTFLFGGLIVFVNSILSQLPEVSYLTIFDKIYMTVYALFTLSISSSVIQQRISSSDENSPKIQKIRNFSRLLIPIIVLIGIISIVIFKDL</sequence>
<proteinExistence type="predicted"/>
<keyword evidence="4" id="KW-1185">Reference proteome</keyword>
<evidence type="ECO:0000313" key="3">
    <source>
        <dbReference type="EMBL" id="QLH02680.1"/>
    </source>
</evidence>
<comment type="subcellular location">
    <subcellularLocation>
        <location evidence="1">Membrane</location>
        <topology evidence="1">Multi-pass membrane protein</topology>
    </subcellularLocation>
</comment>
<evidence type="ECO:0000256" key="2">
    <source>
        <dbReference type="SAM" id="Phobius"/>
    </source>
</evidence>
<keyword evidence="2" id="KW-1133">Transmembrane helix</keyword>
<dbReference type="Gene3D" id="1.20.58.390">
    <property type="entry name" value="Neurotransmitter-gated ion-channel transmembrane domain"/>
    <property type="match status" value="1"/>
</dbReference>
<evidence type="ECO:0008006" key="5">
    <source>
        <dbReference type="Google" id="ProtNLM"/>
    </source>
</evidence>
<dbReference type="InterPro" id="IPR036719">
    <property type="entry name" value="Neuro-gated_channel_TM_sf"/>
</dbReference>
<dbReference type="GO" id="GO:0016020">
    <property type="term" value="C:membrane"/>
    <property type="evidence" value="ECO:0007669"/>
    <property type="project" value="UniProtKB-SubCell"/>
</dbReference>
<dbReference type="EMBL" id="CP026993">
    <property type="protein sequence ID" value="QLH02680.1"/>
    <property type="molecule type" value="Genomic_DNA"/>
</dbReference>
<dbReference type="SUPFAM" id="SSF90112">
    <property type="entry name" value="Neurotransmitter-gated ion-channel transmembrane pore"/>
    <property type="match status" value="1"/>
</dbReference>
<dbReference type="GO" id="GO:0005230">
    <property type="term" value="F:extracellular ligand-gated monoatomic ion channel activity"/>
    <property type="evidence" value="ECO:0007669"/>
    <property type="project" value="InterPro"/>
</dbReference>
<evidence type="ECO:0000313" key="4">
    <source>
        <dbReference type="Proteomes" id="UP000509771"/>
    </source>
</evidence>
<keyword evidence="2" id="KW-0472">Membrane</keyword>
<feature type="transmembrane region" description="Helical" evidence="2">
    <location>
        <begin position="231"/>
        <end position="249"/>
    </location>
</feature>
<name>A0A7D5QYR6_9ARCH</name>
<evidence type="ECO:0000256" key="1">
    <source>
        <dbReference type="ARBA" id="ARBA00004141"/>
    </source>
</evidence>
<dbReference type="InterPro" id="IPR038050">
    <property type="entry name" value="Neuro_actylchol_rec"/>
</dbReference>
<dbReference type="AlphaFoldDB" id="A0A7D5QYR6"/>
<protein>
    <recommendedName>
        <fullName evidence="5">Neurotransmitter-gated ion-channel ligand-binding domain-containing protein</fullName>
    </recommendedName>
</protein>